<evidence type="ECO:0000256" key="2">
    <source>
        <dbReference type="ARBA" id="ARBA00004614"/>
    </source>
</evidence>
<evidence type="ECO:0000256" key="3">
    <source>
        <dbReference type="ARBA" id="ARBA00006014"/>
    </source>
</evidence>
<keyword evidence="5" id="KW-0808">Transferase</keyword>
<comment type="subcellular location">
    <subcellularLocation>
        <location evidence="2">Golgi apparatus membrane</location>
        <topology evidence="2">Single-pass type I membrane protein</topology>
    </subcellularLocation>
</comment>
<dbReference type="Gene3D" id="3.40.630.10">
    <property type="entry name" value="Zn peptidases"/>
    <property type="match status" value="1"/>
</dbReference>
<protein>
    <recommendedName>
        <fullName evidence="15">Glutaminyl-peptide cyclotransferase-like protein</fullName>
        <ecNumber evidence="4">2.3.2.5</ecNumber>
    </recommendedName>
    <alternativeName>
        <fullName evidence="16">Golgi-resident glutaminyl-peptide cyclotransferase</fullName>
    </alternativeName>
    <alternativeName>
        <fullName evidence="17">isoQC</fullName>
    </alternativeName>
</protein>
<keyword evidence="13" id="KW-0012">Acyltransferase</keyword>
<keyword evidence="9 19" id="KW-1133">Transmembrane helix</keyword>
<evidence type="ECO:0000256" key="6">
    <source>
        <dbReference type="ARBA" id="ARBA00022692"/>
    </source>
</evidence>
<evidence type="ECO:0000256" key="14">
    <source>
        <dbReference type="ARBA" id="ARBA00054592"/>
    </source>
</evidence>
<dbReference type="GO" id="GO:0016603">
    <property type="term" value="F:glutaminyl-peptide cyclotransferase activity"/>
    <property type="evidence" value="ECO:0007669"/>
    <property type="project" value="UniProtKB-EC"/>
</dbReference>
<dbReference type="InterPro" id="IPR007484">
    <property type="entry name" value="Peptidase_M28"/>
</dbReference>
<evidence type="ECO:0000256" key="20">
    <source>
        <dbReference type="SAM" id="SignalP"/>
    </source>
</evidence>
<dbReference type="SUPFAM" id="SSF53187">
    <property type="entry name" value="Zn-dependent exopeptidases"/>
    <property type="match status" value="1"/>
</dbReference>
<sequence length="481" mass="53371">MFSMIKHFSLVSLLPLRWSLCLSRSLLGCATLRGPTPKALGRPEGVLSERESALASPVEKGWDGVVALLVHWSGDSMGWDLAGPKLSAVPDRFQGEAAMPSGGRGRPRLRLGERGLLEPPSPPKRRLLPRAHFLPLLLLSLAVASAFYTIWSGWHRQTEELPRGRELRGRLIGSLPEARLRRVVGQLDPHRLWNTYLRPLLVVRTPGSPGNLQVRKFLETTLRTLTAGWHVELDPFTASTPLGPLDFGNVVATLDPGAARHLTLACHYDSKLFPSGSAPFVGATDSAVPCALLLELAQALDRELSRAKEQEAPVTLQLLFLDGEEALKEWGPKDSLYGSRHLAQLMESAPHSPGPTRIQAIELFMLLDLLGAPNPNFYSHFPHTARWFHRLRSIEKRLHRLNLLQSHPQEVMYFQPGEPPGSVEDDHIPFLRRGVPVLHLISMPFPSVWHTPGDSEANLHPPTVHNLSRILAVFLAEYLGL</sequence>
<organism evidence="22 23">
    <name type="scientific">Lynx canadensis</name>
    <name type="common">Canada lynx</name>
    <name type="synonym">Felis canadensis</name>
    <dbReference type="NCBI Taxonomy" id="61383"/>
    <lineage>
        <taxon>Eukaryota</taxon>
        <taxon>Metazoa</taxon>
        <taxon>Chordata</taxon>
        <taxon>Craniata</taxon>
        <taxon>Vertebrata</taxon>
        <taxon>Euteleostomi</taxon>
        <taxon>Mammalia</taxon>
        <taxon>Eutheria</taxon>
        <taxon>Laurasiatheria</taxon>
        <taxon>Carnivora</taxon>
        <taxon>Feliformia</taxon>
        <taxon>Felidae</taxon>
        <taxon>Felinae</taxon>
        <taxon>Lynx</taxon>
    </lineage>
</organism>
<dbReference type="Pfam" id="PF04389">
    <property type="entry name" value="Peptidase_M28"/>
    <property type="match status" value="1"/>
</dbReference>
<feature type="chain" id="PRO_5025392210" description="Glutaminyl-peptide cyclotransferase-like protein" evidence="20">
    <location>
        <begin position="24"/>
        <end position="481"/>
    </location>
</feature>
<proteinExistence type="inferred from homology"/>
<keyword evidence="11 19" id="KW-0472">Membrane</keyword>
<dbReference type="InterPro" id="IPR040234">
    <property type="entry name" value="QC/QCL"/>
</dbReference>
<dbReference type="CDD" id="cd03880">
    <property type="entry name" value="M28_QC_like"/>
    <property type="match status" value="1"/>
</dbReference>
<evidence type="ECO:0000313" key="23">
    <source>
        <dbReference type="Proteomes" id="UP000472241"/>
    </source>
</evidence>
<reference evidence="22" key="1">
    <citation type="submission" date="2025-08" db="UniProtKB">
        <authorList>
            <consortium name="Ensembl"/>
        </authorList>
    </citation>
    <scope>IDENTIFICATION</scope>
</reference>
<reference evidence="22" key="2">
    <citation type="submission" date="2025-09" db="UniProtKB">
        <authorList>
            <consortium name="Ensembl"/>
        </authorList>
    </citation>
    <scope>IDENTIFICATION</scope>
</reference>
<evidence type="ECO:0000259" key="21">
    <source>
        <dbReference type="Pfam" id="PF04389"/>
    </source>
</evidence>
<accession>A0A667IZ71</accession>
<keyword evidence="7" id="KW-0479">Metal-binding</keyword>
<dbReference type="PANTHER" id="PTHR12283">
    <property type="entry name" value="GLUTAMINYL-PEPTIDE CYCLOTRANSFERASE"/>
    <property type="match status" value="1"/>
</dbReference>
<evidence type="ECO:0000256" key="9">
    <source>
        <dbReference type="ARBA" id="ARBA00022989"/>
    </source>
</evidence>
<dbReference type="Ensembl" id="ENSLCNT00005034862.1">
    <property type="protein sequence ID" value="ENSLCNP00005031223.1"/>
    <property type="gene ID" value="ENSLCNG00005020348.1"/>
</dbReference>
<keyword evidence="6 19" id="KW-0812">Transmembrane</keyword>
<evidence type="ECO:0000313" key="22">
    <source>
        <dbReference type="Ensembl" id="ENSLCNP00005031223.1"/>
    </source>
</evidence>
<dbReference type="GO" id="GO:0000139">
    <property type="term" value="C:Golgi membrane"/>
    <property type="evidence" value="ECO:0007669"/>
    <property type="project" value="UniProtKB-SubCell"/>
</dbReference>
<dbReference type="EC" id="2.3.2.5" evidence="4"/>
<dbReference type="InterPro" id="IPR037457">
    <property type="entry name" value="M28_QC"/>
</dbReference>
<dbReference type="FunFam" id="3.40.630.10:FF:000053">
    <property type="entry name" value="glutaminyl-peptide cyclotransferase-like protein"/>
    <property type="match status" value="1"/>
</dbReference>
<feature type="signal peptide" evidence="20">
    <location>
        <begin position="1"/>
        <end position="23"/>
    </location>
</feature>
<evidence type="ECO:0000256" key="7">
    <source>
        <dbReference type="ARBA" id="ARBA00022723"/>
    </source>
</evidence>
<gene>
    <name evidence="22" type="primary">QPCTL</name>
</gene>
<evidence type="ECO:0000256" key="18">
    <source>
        <dbReference type="SAM" id="MobiDB-lite"/>
    </source>
</evidence>
<feature type="transmembrane region" description="Helical" evidence="19">
    <location>
        <begin position="133"/>
        <end position="154"/>
    </location>
</feature>
<feature type="domain" description="Peptidase M28" evidence="21">
    <location>
        <begin position="249"/>
        <end position="473"/>
    </location>
</feature>
<keyword evidence="20" id="KW-0732">Signal</keyword>
<keyword evidence="8" id="KW-0862">Zinc</keyword>
<evidence type="ECO:0000256" key="8">
    <source>
        <dbReference type="ARBA" id="ARBA00022833"/>
    </source>
</evidence>
<keyword evidence="10" id="KW-0333">Golgi apparatus</keyword>
<dbReference type="Proteomes" id="UP000472241">
    <property type="component" value="Unplaced"/>
</dbReference>
<evidence type="ECO:0000256" key="12">
    <source>
        <dbReference type="ARBA" id="ARBA00023157"/>
    </source>
</evidence>
<evidence type="ECO:0000256" key="16">
    <source>
        <dbReference type="ARBA" id="ARBA00077659"/>
    </source>
</evidence>
<evidence type="ECO:0000256" key="17">
    <source>
        <dbReference type="ARBA" id="ARBA00082060"/>
    </source>
</evidence>
<evidence type="ECO:0000256" key="10">
    <source>
        <dbReference type="ARBA" id="ARBA00023034"/>
    </source>
</evidence>
<dbReference type="AlphaFoldDB" id="A0A667IZ71"/>
<comment type="function">
    <text evidence="14">Responsible for the biosynthesis of pyroglutamyl peptides.</text>
</comment>
<comment type="similarity">
    <text evidence="3">Belongs to the glutaminyl-peptide cyclotransferase family.</text>
</comment>
<evidence type="ECO:0000256" key="19">
    <source>
        <dbReference type="SAM" id="Phobius"/>
    </source>
</evidence>
<comment type="catalytic activity">
    <reaction evidence="1">
        <text>N-terminal L-glutaminyl-[peptide] = N-terminal 5-oxo-L-prolyl-[peptide] + NH4(+)</text>
        <dbReference type="Rhea" id="RHEA:23652"/>
        <dbReference type="Rhea" id="RHEA-COMP:11736"/>
        <dbReference type="Rhea" id="RHEA-COMP:11846"/>
        <dbReference type="ChEBI" id="CHEBI:28938"/>
        <dbReference type="ChEBI" id="CHEBI:64722"/>
        <dbReference type="ChEBI" id="CHEBI:87215"/>
        <dbReference type="EC" id="2.3.2.5"/>
    </reaction>
</comment>
<evidence type="ECO:0000256" key="15">
    <source>
        <dbReference type="ARBA" id="ARBA00071446"/>
    </source>
</evidence>
<name>A0A667IZ71_LYNCA</name>
<evidence type="ECO:0000256" key="5">
    <source>
        <dbReference type="ARBA" id="ARBA00022679"/>
    </source>
</evidence>
<evidence type="ECO:0000256" key="4">
    <source>
        <dbReference type="ARBA" id="ARBA00012012"/>
    </source>
</evidence>
<evidence type="ECO:0000256" key="1">
    <source>
        <dbReference type="ARBA" id="ARBA00000001"/>
    </source>
</evidence>
<keyword evidence="23" id="KW-1185">Reference proteome</keyword>
<keyword evidence="12" id="KW-1015">Disulfide bond</keyword>
<evidence type="ECO:0000256" key="11">
    <source>
        <dbReference type="ARBA" id="ARBA00023136"/>
    </source>
</evidence>
<dbReference type="PANTHER" id="PTHR12283:SF3">
    <property type="entry name" value="GLUTAMINYL-PEPTIDE CYCLOTRANSFERASE-LIKE PROTEIN"/>
    <property type="match status" value="1"/>
</dbReference>
<dbReference type="GO" id="GO:0008270">
    <property type="term" value="F:zinc ion binding"/>
    <property type="evidence" value="ECO:0007669"/>
    <property type="project" value="TreeGrafter"/>
</dbReference>
<feature type="region of interest" description="Disordered" evidence="18">
    <location>
        <begin position="95"/>
        <end position="122"/>
    </location>
</feature>
<evidence type="ECO:0000256" key="13">
    <source>
        <dbReference type="ARBA" id="ARBA00023315"/>
    </source>
</evidence>